<dbReference type="AlphaFoldDB" id="A0A444ULZ8"/>
<dbReference type="CDD" id="cd02876">
    <property type="entry name" value="GH18_SI-CLP"/>
    <property type="match status" value="1"/>
</dbReference>
<organism evidence="11 12">
    <name type="scientific">Acipenser ruthenus</name>
    <name type="common">Sterlet sturgeon</name>
    <dbReference type="NCBI Taxonomy" id="7906"/>
    <lineage>
        <taxon>Eukaryota</taxon>
        <taxon>Metazoa</taxon>
        <taxon>Chordata</taxon>
        <taxon>Craniata</taxon>
        <taxon>Vertebrata</taxon>
        <taxon>Euteleostomi</taxon>
        <taxon>Actinopterygii</taxon>
        <taxon>Chondrostei</taxon>
        <taxon>Acipenseriformes</taxon>
        <taxon>Acipenseridae</taxon>
        <taxon>Acipenser</taxon>
    </lineage>
</organism>
<dbReference type="FunFam" id="3.20.20.80:FF:000028">
    <property type="entry name" value="Chitinase domain-containing protein 1"/>
    <property type="match status" value="1"/>
</dbReference>
<reference evidence="11 12" key="1">
    <citation type="submission" date="2019-01" db="EMBL/GenBank/DDBJ databases">
        <title>Draft Genome and Complete Hox-Cluster Characterization of the Sterlet Sturgeon (Acipenser ruthenus).</title>
        <authorList>
            <person name="Wei Q."/>
        </authorList>
    </citation>
    <scope>NUCLEOTIDE SEQUENCE [LARGE SCALE GENOMIC DNA]</scope>
    <source>
        <strain evidence="11">WHYD16114868_AA</strain>
        <tissue evidence="11">Blood</tissue>
    </source>
</reference>
<feature type="compositionally biased region" description="Low complexity" evidence="9">
    <location>
        <begin position="91"/>
        <end position="100"/>
    </location>
</feature>
<dbReference type="GO" id="GO:0005576">
    <property type="term" value="C:extracellular region"/>
    <property type="evidence" value="ECO:0007669"/>
    <property type="project" value="UniProtKB-SubCell"/>
</dbReference>
<evidence type="ECO:0000256" key="9">
    <source>
        <dbReference type="SAM" id="MobiDB-lite"/>
    </source>
</evidence>
<name>A0A444ULZ8_ACIRT</name>
<dbReference type="Gene3D" id="3.10.50.10">
    <property type="match status" value="1"/>
</dbReference>
<keyword evidence="8" id="KW-0175">Coiled coil</keyword>
<dbReference type="GO" id="GO:0070492">
    <property type="term" value="F:oligosaccharide binding"/>
    <property type="evidence" value="ECO:0007669"/>
    <property type="project" value="TreeGrafter"/>
</dbReference>
<feature type="coiled-coil region" evidence="8">
    <location>
        <begin position="271"/>
        <end position="333"/>
    </location>
</feature>
<evidence type="ECO:0000256" key="2">
    <source>
        <dbReference type="ARBA" id="ARBA00004613"/>
    </source>
</evidence>
<comment type="subcellular location">
    <subcellularLocation>
        <location evidence="1">Lysosome</location>
    </subcellularLocation>
    <subcellularLocation>
        <location evidence="2">Secreted</location>
    </subcellularLocation>
</comment>
<evidence type="ECO:0000256" key="1">
    <source>
        <dbReference type="ARBA" id="ARBA00004371"/>
    </source>
</evidence>
<dbReference type="EMBL" id="SCEB01214289">
    <property type="protein sequence ID" value="RXM36207.1"/>
    <property type="molecule type" value="Genomic_DNA"/>
</dbReference>
<evidence type="ECO:0000256" key="3">
    <source>
        <dbReference type="ARBA" id="ARBA00009336"/>
    </source>
</evidence>
<dbReference type="PANTHER" id="PTHR46066">
    <property type="entry name" value="CHITINASE DOMAIN-CONTAINING PROTEIN 1 FAMILY MEMBER"/>
    <property type="match status" value="1"/>
</dbReference>
<evidence type="ECO:0000313" key="12">
    <source>
        <dbReference type="Proteomes" id="UP000289886"/>
    </source>
</evidence>
<feature type="region of interest" description="Disordered" evidence="9">
    <location>
        <begin position="189"/>
        <end position="209"/>
    </location>
</feature>
<dbReference type="FunFam" id="3.10.50.10:FF:000002">
    <property type="entry name" value="Chitinase domain-containing protein 1"/>
    <property type="match status" value="1"/>
</dbReference>
<comment type="caution">
    <text evidence="11">The sequence shown here is derived from an EMBL/GenBank/DDBJ whole genome shotgun (WGS) entry which is preliminary data.</text>
</comment>
<keyword evidence="12" id="KW-1185">Reference proteome</keyword>
<keyword evidence="6" id="KW-0458">Lysosome</keyword>
<evidence type="ECO:0000256" key="4">
    <source>
        <dbReference type="ARBA" id="ARBA00022525"/>
    </source>
</evidence>
<evidence type="ECO:0000256" key="7">
    <source>
        <dbReference type="ARBA" id="ARBA00040976"/>
    </source>
</evidence>
<dbReference type="SUPFAM" id="SSF51445">
    <property type="entry name" value="(Trans)glycosidases"/>
    <property type="match status" value="1"/>
</dbReference>
<protein>
    <recommendedName>
        <fullName evidence="7">Chitinase domain-containing protein 1</fullName>
    </recommendedName>
</protein>
<comment type="similarity">
    <text evidence="3">Belongs to the glycosyl hydrolase 18 family.</text>
</comment>
<evidence type="ECO:0000313" key="11">
    <source>
        <dbReference type="EMBL" id="RXM36207.1"/>
    </source>
</evidence>
<dbReference type="GO" id="GO:0005975">
    <property type="term" value="P:carbohydrate metabolic process"/>
    <property type="evidence" value="ECO:0007669"/>
    <property type="project" value="InterPro"/>
</dbReference>
<evidence type="ECO:0000256" key="5">
    <source>
        <dbReference type="ARBA" id="ARBA00022729"/>
    </source>
</evidence>
<dbReference type="SMART" id="SM00636">
    <property type="entry name" value="Glyco_18"/>
    <property type="match status" value="1"/>
</dbReference>
<dbReference type="InterPro" id="IPR001223">
    <property type="entry name" value="Glyco_hydro18_cat"/>
</dbReference>
<evidence type="ECO:0000256" key="6">
    <source>
        <dbReference type="ARBA" id="ARBA00023228"/>
    </source>
</evidence>
<feature type="compositionally biased region" description="Basic and acidic residues" evidence="9">
    <location>
        <begin position="101"/>
        <end position="115"/>
    </location>
</feature>
<evidence type="ECO:0000256" key="8">
    <source>
        <dbReference type="SAM" id="Coils"/>
    </source>
</evidence>
<keyword evidence="4" id="KW-0964">Secreted</keyword>
<accession>A0A444ULZ8</accession>
<keyword evidence="5" id="KW-0732">Signal</keyword>
<dbReference type="Proteomes" id="UP000289886">
    <property type="component" value="Unassembled WGS sequence"/>
</dbReference>
<feature type="compositionally biased region" description="Gly residues" evidence="9">
    <location>
        <begin position="1"/>
        <end position="12"/>
    </location>
</feature>
<feature type="compositionally biased region" description="Basic and acidic residues" evidence="9">
    <location>
        <begin position="259"/>
        <end position="268"/>
    </location>
</feature>
<proteinExistence type="inferred from homology"/>
<dbReference type="GO" id="GO:0012505">
    <property type="term" value="C:endomembrane system"/>
    <property type="evidence" value="ECO:0007669"/>
    <property type="project" value="TreeGrafter"/>
</dbReference>
<dbReference type="Gene3D" id="3.20.20.80">
    <property type="entry name" value="Glycosidases"/>
    <property type="match status" value="1"/>
</dbReference>
<evidence type="ECO:0000259" key="10">
    <source>
        <dbReference type="PROSITE" id="PS51910"/>
    </source>
</evidence>
<dbReference type="InterPro" id="IPR017853">
    <property type="entry name" value="GH"/>
</dbReference>
<feature type="region of interest" description="Disordered" evidence="9">
    <location>
        <begin position="235"/>
        <end position="268"/>
    </location>
</feature>
<dbReference type="Gene3D" id="1.10.8.360">
    <property type="entry name" value="3,6-anhydro-alpha-l-galactosidase"/>
    <property type="match status" value="1"/>
</dbReference>
<feature type="domain" description="GH18" evidence="10">
    <location>
        <begin position="421"/>
        <end position="732"/>
    </location>
</feature>
<feature type="region of interest" description="Disordered" evidence="9">
    <location>
        <begin position="1"/>
        <end position="158"/>
    </location>
</feature>
<dbReference type="GO" id="GO:0008061">
    <property type="term" value="F:chitin binding"/>
    <property type="evidence" value="ECO:0007669"/>
    <property type="project" value="InterPro"/>
</dbReference>
<dbReference type="PANTHER" id="PTHR46066:SF2">
    <property type="entry name" value="CHITINASE DOMAIN-CONTAINING PROTEIN 1"/>
    <property type="match status" value="1"/>
</dbReference>
<dbReference type="Pfam" id="PF00704">
    <property type="entry name" value="Glyco_hydro_18"/>
    <property type="match status" value="1"/>
</dbReference>
<dbReference type="InterPro" id="IPR029070">
    <property type="entry name" value="Chitinase_insertion_sf"/>
</dbReference>
<sequence>MSSGGPGPGSVPGPGSSRAPRGPAPPGSEQVGFLEEWKAKRERLKLRSSGNGTGLLCPSQPAGGDGAMAAPSKNPAARPATQTRQPPPSIAPRAGTATPPAREESAKEERVHKEGAGSASPSPRGKEQKGGASAHRKNKTQVEKRKLREKRRSTGVVNLPLGTEVTLRRGGQGAALCSRSLQQGCAVLQSPDEGEGGAAIEKQGHPDLPKSNPAVSDCNHCTAATDAPRVALTRQKSRTGAQDHTPLSRKQSGGLGKPAPERETPPLERRLHELEKVVSGEKQANQKLSRQLQEKEGLILKLQAEIGHMSEDLDGLEQENHTLRDENQTLLRVVVPRSADMKAVFVVLYLSLSLAVLLVDATLSKTDAKKAAAKNQEKETQLSDRLAQDRGLVITDPKAKDIVKEHGRYCGDKVRERQLSGAVLGYITPWNSHGYDVAKVFGPKFTAVSPVWLQIRRRGPESFHVTGLHDVDQGWIKAVRKSSKNIQIVPRLLFDGWTLQDFESVFESEDEIEELGKEVVEGAKADRFDGFVLEVWSQLGGQKRTELVHLVTHLCEALRSARLACILVIPPAIAPGTNQPGMFGKSEFDQLAHIVDGFSLMTYDFSSPGRPGPSSPVPWVRSCVQLLDPQSQWRSKILLGLNFYGMDFSAAGGGMEPVLGRRYVEILKDHKPRLHWDEQASEHYFEYKKSSGGKHVVFYPSLKVRLELAVELGTGVSVWELGQGLDYFYDLF</sequence>
<gene>
    <name evidence="11" type="ORF">EOD39_12132</name>
</gene>
<dbReference type="PROSITE" id="PS51910">
    <property type="entry name" value="GH18_2"/>
    <property type="match status" value="1"/>
</dbReference>
<dbReference type="GO" id="GO:0005764">
    <property type="term" value="C:lysosome"/>
    <property type="evidence" value="ECO:0007669"/>
    <property type="project" value="UniProtKB-SubCell"/>
</dbReference>
<dbReference type="InterPro" id="IPR011583">
    <property type="entry name" value="Chitinase_II/V-like_cat"/>
</dbReference>